<reference evidence="3 4" key="1">
    <citation type="submission" date="2024-02" db="EMBL/GenBank/DDBJ databases">
        <authorList>
            <person name="Chen Y."/>
            <person name="Shah S."/>
            <person name="Dougan E. K."/>
            <person name="Thang M."/>
            <person name="Chan C."/>
        </authorList>
    </citation>
    <scope>NUCLEOTIDE SEQUENCE [LARGE SCALE GENOMIC DNA]</scope>
</reference>
<dbReference type="Proteomes" id="UP001642484">
    <property type="component" value="Unassembled WGS sequence"/>
</dbReference>
<keyword evidence="4" id="KW-1185">Reference proteome</keyword>
<protein>
    <recommendedName>
        <fullName evidence="2">Cyclic nucleotide-binding domain-containing protein</fullName>
    </recommendedName>
</protein>
<feature type="compositionally biased region" description="Basic and acidic residues" evidence="1">
    <location>
        <begin position="840"/>
        <end position="858"/>
    </location>
</feature>
<evidence type="ECO:0000313" key="4">
    <source>
        <dbReference type="Proteomes" id="UP001642484"/>
    </source>
</evidence>
<dbReference type="InterPro" id="IPR000595">
    <property type="entry name" value="cNMP-bd_dom"/>
</dbReference>
<dbReference type="PANTHER" id="PTHR10217">
    <property type="entry name" value="VOLTAGE AND LIGAND GATED POTASSIUM CHANNEL"/>
    <property type="match status" value="1"/>
</dbReference>
<feature type="region of interest" description="Disordered" evidence="1">
    <location>
        <begin position="825"/>
        <end position="935"/>
    </location>
</feature>
<dbReference type="InterPro" id="IPR014710">
    <property type="entry name" value="RmlC-like_jellyroll"/>
</dbReference>
<evidence type="ECO:0000313" key="3">
    <source>
        <dbReference type="EMBL" id="CAK9040400.1"/>
    </source>
</evidence>
<proteinExistence type="predicted"/>
<accession>A0ABP0LQE7</accession>
<gene>
    <name evidence="3" type="ORF">CCMP2556_LOCUS21754</name>
</gene>
<dbReference type="CDD" id="cd00038">
    <property type="entry name" value="CAP_ED"/>
    <property type="match status" value="2"/>
</dbReference>
<dbReference type="EMBL" id="CAXAMN010013335">
    <property type="protein sequence ID" value="CAK9040400.1"/>
    <property type="molecule type" value="Genomic_DNA"/>
</dbReference>
<evidence type="ECO:0000259" key="2">
    <source>
        <dbReference type="PROSITE" id="PS50042"/>
    </source>
</evidence>
<evidence type="ECO:0000256" key="1">
    <source>
        <dbReference type="SAM" id="MobiDB-lite"/>
    </source>
</evidence>
<feature type="domain" description="Cyclic nucleotide-binding" evidence="2">
    <location>
        <begin position="699"/>
        <end position="815"/>
    </location>
</feature>
<feature type="region of interest" description="Disordered" evidence="1">
    <location>
        <begin position="50"/>
        <end position="74"/>
    </location>
</feature>
<feature type="compositionally biased region" description="Low complexity" evidence="1">
    <location>
        <begin position="899"/>
        <end position="918"/>
    </location>
</feature>
<name>A0ABP0LQE7_9DINO</name>
<feature type="compositionally biased region" description="Basic and acidic residues" evidence="1">
    <location>
        <begin position="55"/>
        <end position="74"/>
    </location>
</feature>
<feature type="compositionally biased region" description="Basic and acidic residues" evidence="1">
    <location>
        <begin position="867"/>
        <end position="884"/>
    </location>
</feature>
<dbReference type="Gene3D" id="2.60.120.10">
    <property type="entry name" value="Jelly Rolls"/>
    <property type="match status" value="4"/>
</dbReference>
<dbReference type="SMART" id="SM00100">
    <property type="entry name" value="cNMP"/>
    <property type="match status" value="2"/>
</dbReference>
<feature type="domain" description="Cyclic nucleotide-binding" evidence="2">
    <location>
        <begin position="560"/>
        <end position="638"/>
    </location>
</feature>
<sequence length="1058" mass="117128">MPTLSPEEGGLPGVGRSTPRSAVLESLRDCAVENIRGRAVVLPHKVIATSRRHSSLRDHQRKEGPGAKDKIRDPATRFHRLDDPQVRLYFLQQHPFFRDLSTSLRERLAPQLVHPSCPPDPVTVVEQNAEPETNGMDYLFVTPPDGHTTLELMFDGRRISTLSGNAVFGQEVVFGVTKRFIFGSRVTAGSVNSLWVIPRKVVQKLLHAHRSDAQVLKLRAQEDIVSILKTYYSTPTRSVPIRLFDAHPAFKAALVEEVEIQILSAGCVICKEFELQDWALCVWRGEADVLDGSGESSFLRLSHAKGTPAWAAWWCLIELLGTQITPHISRHPVKAITDCIVWKLLPANLRRLQKSFPAECRMLEKVAMYHAQLLQPRAMLLHDMPFFHNSTASFLEALQTGSGRSILASGEVVYQKGKPSDTRDLYCVARGVVRVIQANVDSRRLAAAAGRQTRRQGVQDELLGEGAVFGENIALELKNTRAMSVVSETISDLYLIPGRCLCDALVQHPHEMTRFLNLLEERGYGVRFPEELSEIGRLSRFPFSFLERLKQICAPKAACSGTKLVEAGQQISTVYLIFRGKLSVVREDDLSPPMDIKAPTTVGTFAMTSQEARAETTILVNSFCGYFAVDVTKLRALLDEYPNLAAGWEDLVEEEQLDSQSMAESFSGRRASRVLILPEDLQAPDDDEERVIMDTLEKRFEGADDEFLDCLRDILEKRVFSEDEVILAQGDDGTFAILIASGCCTVEVNGTKVGEVQAGGLIGEAVLLGQASKRTATVRAVGQVVGFAIDQQEIGQIFMDFPEEKQRMLQLATLRTQTNKVLVGKDSKEDKATRSSTADRVSKASKDTARSSDREHISPRRLGSFLKGDRSDSHSRTSRSDRPRGSGRLDLLHRERSADSLGDSDSTSESSRTSPAGSKRSSIQKLPSDGHSEKRVTDLGLLLRGVRGEKPTTAPAAVGRQASRNALTPACRRWVAKRARRIQEAPIRAEARMALAGRLTPMIPKDRSYICVDGRPATHSSKFRTSRQLGLGGVTATEVQLNQATHLYGKPVWHESLK</sequence>
<dbReference type="PANTHER" id="PTHR10217:SF435">
    <property type="entry name" value="POTASSIUM VOLTAGE-GATED CHANNEL PROTEIN EAG"/>
    <property type="match status" value="1"/>
</dbReference>
<feature type="domain" description="Cyclic nucleotide-binding" evidence="2">
    <location>
        <begin position="424"/>
        <end position="522"/>
    </location>
</feature>
<dbReference type="PROSITE" id="PS50042">
    <property type="entry name" value="CNMP_BINDING_3"/>
    <property type="match status" value="3"/>
</dbReference>
<dbReference type="SUPFAM" id="SSF51206">
    <property type="entry name" value="cAMP-binding domain-like"/>
    <property type="match status" value="4"/>
</dbReference>
<dbReference type="InterPro" id="IPR018490">
    <property type="entry name" value="cNMP-bd_dom_sf"/>
</dbReference>
<organism evidence="3 4">
    <name type="scientific">Durusdinium trenchii</name>
    <dbReference type="NCBI Taxonomy" id="1381693"/>
    <lineage>
        <taxon>Eukaryota</taxon>
        <taxon>Sar</taxon>
        <taxon>Alveolata</taxon>
        <taxon>Dinophyceae</taxon>
        <taxon>Suessiales</taxon>
        <taxon>Symbiodiniaceae</taxon>
        <taxon>Durusdinium</taxon>
    </lineage>
</organism>
<dbReference type="InterPro" id="IPR050818">
    <property type="entry name" value="KCNH_animal-type"/>
</dbReference>
<comment type="caution">
    <text evidence="3">The sequence shown here is derived from an EMBL/GenBank/DDBJ whole genome shotgun (WGS) entry which is preliminary data.</text>
</comment>
<dbReference type="Pfam" id="PF00027">
    <property type="entry name" value="cNMP_binding"/>
    <property type="match status" value="1"/>
</dbReference>